<dbReference type="OrthoDB" id="7763451at2759"/>
<feature type="region of interest" description="Disordered" evidence="2">
    <location>
        <begin position="343"/>
        <end position="376"/>
    </location>
</feature>
<dbReference type="PROSITE" id="PS50102">
    <property type="entry name" value="RRM"/>
    <property type="match status" value="1"/>
</dbReference>
<evidence type="ECO:0000256" key="2">
    <source>
        <dbReference type="SAM" id="MobiDB-lite"/>
    </source>
</evidence>
<evidence type="ECO:0000313" key="5">
    <source>
        <dbReference type="Proteomes" id="UP000030754"/>
    </source>
</evidence>
<dbReference type="SMART" id="SM00360">
    <property type="entry name" value="RRM"/>
    <property type="match status" value="1"/>
</dbReference>
<reference evidence="4" key="2">
    <citation type="submission" date="2013-10" db="EMBL/GenBank/DDBJ databases">
        <authorList>
            <person name="Aslett M."/>
        </authorList>
    </citation>
    <scope>NUCLEOTIDE SEQUENCE [LARGE SCALE GENOMIC DNA]</scope>
    <source>
        <strain evidence="4">Houghton</strain>
    </source>
</reference>
<evidence type="ECO:0000259" key="3">
    <source>
        <dbReference type="PROSITE" id="PS50102"/>
    </source>
</evidence>
<dbReference type="AlphaFoldDB" id="U6MS37"/>
<dbReference type="InterPro" id="IPR000504">
    <property type="entry name" value="RRM_dom"/>
</dbReference>
<sequence>MIAQQPLLQQLLLLWGPALLLLSSSFHVLLLQMPYTEASSLQVCNCTAYSRTCFTRAQPTCLAFTSLLPQALHTPIGGNSSNNSSSCLFSRGRFRLHPRLRVRRLSRDSGSSHVLELSRQRLLLQREGDLEKYLNLPMLPFPAEGEVHSQRKRAKEPSPGGPLPGPLLLYRQAKQLLKKHSGTRNNRRVLLLRDRLSLLRQQQQKHLVDSPESSVALLRRLWDIPTDSKHMPLQARQQQDKHYEKENLKLQERRTRPLGSRFLYICGIDLRVTGTDLENIFQTITEHPVYARLPRNREGRHLGFGTLEFGSTLDATQCLLQLNGIKIGNSTIRLGEAFAASRNPHRLNPEPTHHQQVGQRGEESTGNMRRKRSRYIHPYPLPCG</sequence>
<protein>
    <submittedName>
        <fullName evidence="4">RNA recognition motif-containing protein, putative</fullName>
    </submittedName>
</protein>
<dbReference type="RefSeq" id="XP_013435293.1">
    <property type="nucleotide sequence ID" value="XM_013579839.1"/>
</dbReference>
<evidence type="ECO:0000256" key="1">
    <source>
        <dbReference type="PROSITE-ProRule" id="PRU00176"/>
    </source>
</evidence>
<keyword evidence="1" id="KW-0694">RNA-binding</keyword>
<gene>
    <name evidence="4" type="ORF">ENH_00025860</name>
</gene>
<dbReference type="EMBL" id="HG723841">
    <property type="protein sequence ID" value="CDJ66826.1"/>
    <property type="molecule type" value="Genomic_DNA"/>
</dbReference>
<accession>U6MS37</accession>
<feature type="region of interest" description="Disordered" evidence="2">
    <location>
        <begin position="145"/>
        <end position="165"/>
    </location>
</feature>
<dbReference type="GO" id="GO:0003723">
    <property type="term" value="F:RNA binding"/>
    <property type="evidence" value="ECO:0007669"/>
    <property type="project" value="UniProtKB-UniRule"/>
</dbReference>
<organism evidence="4 5">
    <name type="scientific">Eimeria necatrix</name>
    <dbReference type="NCBI Taxonomy" id="51315"/>
    <lineage>
        <taxon>Eukaryota</taxon>
        <taxon>Sar</taxon>
        <taxon>Alveolata</taxon>
        <taxon>Apicomplexa</taxon>
        <taxon>Conoidasida</taxon>
        <taxon>Coccidia</taxon>
        <taxon>Eucoccidiorida</taxon>
        <taxon>Eimeriorina</taxon>
        <taxon>Eimeriidae</taxon>
        <taxon>Eimeria</taxon>
    </lineage>
</organism>
<dbReference type="SUPFAM" id="SSF54928">
    <property type="entry name" value="RNA-binding domain, RBD"/>
    <property type="match status" value="1"/>
</dbReference>
<dbReference type="CDD" id="cd00590">
    <property type="entry name" value="RRM_SF"/>
    <property type="match status" value="1"/>
</dbReference>
<dbReference type="VEuPathDB" id="ToxoDB:ENH_00025860"/>
<name>U6MS37_9EIME</name>
<reference evidence="4" key="1">
    <citation type="submission" date="2013-10" db="EMBL/GenBank/DDBJ databases">
        <title>Genomic analysis of the causative agents of coccidiosis in chickens.</title>
        <authorList>
            <person name="Reid A.J."/>
            <person name="Blake D."/>
            <person name="Billington K."/>
            <person name="Browne H."/>
            <person name="Dunn M."/>
            <person name="Hung S."/>
            <person name="Kawahara F."/>
            <person name="Miranda-Saavedra D."/>
            <person name="Mourier T."/>
            <person name="Nagra H."/>
            <person name="Otto T.D."/>
            <person name="Rawlings N."/>
            <person name="Sanchez A."/>
            <person name="Sanders M."/>
            <person name="Subramaniam C."/>
            <person name="Tay Y."/>
            <person name="Dear P."/>
            <person name="Doerig C."/>
            <person name="Gruber A."/>
            <person name="Parkinson J."/>
            <person name="Shirley M."/>
            <person name="Wan K.L."/>
            <person name="Berriman M."/>
            <person name="Tomley F."/>
            <person name="Pain A."/>
        </authorList>
    </citation>
    <scope>NUCLEOTIDE SEQUENCE [LARGE SCALE GENOMIC DNA]</scope>
    <source>
        <strain evidence="4">Houghton</strain>
    </source>
</reference>
<dbReference type="GeneID" id="25472755"/>
<keyword evidence="5" id="KW-1185">Reference proteome</keyword>
<proteinExistence type="predicted"/>
<dbReference type="Pfam" id="PF00076">
    <property type="entry name" value="RRM_1"/>
    <property type="match status" value="1"/>
</dbReference>
<dbReference type="Gene3D" id="3.30.70.330">
    <property type="match status" value="1"/>
</dbReference>
<dbReference type="InterPro" id="IPR012677">
    <property type="entry name" value="Nucleotide-bd_a/b_plait_sf"/>
</dbReference>
<dbReference type="InterPro" id="IPR035979">
    <property type="entry name" value="RBD_domain_sf"/>
</dbReference>
<feature type="domain" description="RRM" evidence="3">
    <location>
        <begin position="261"/>
        <end position="339"/>
    </location>
</feature>
<evidence type="ECO:0000313" key="4">
    <source>
        <dbReference type="EMBL" id="CDJ66826.1"/>
    </source>
</evidence>
<dbReference type="Proteomes" id="UP000030754">
    <property type="component" value="Unassembled WGS sequence"/>
</dbReference>